<keyword evidence="2 7" id="KW-0812">Transmembrane</keyword>
<reference evidence="9" key="1">
    <citation type="journal article" date="2023" name="Mol. Phylogenet. Evol.">
        <title>Genome-scale phylogeny and comparative genomics of the fungal order Sordariales.</title>
        <authorList>
            <person name="Hensen N."/>
            <person name="Bonometti L."/>
            <person name="Westerberg I."/>
            <person name="Brannstrom I.O."/>
            <person name="Guillou S."/>
            <person name="Cros-Aarteil S."/>
            <person name="Calhoun S."/>
            <person name="Haridas S."/>
            <person name="Kuo A."/>
            <person name="Mondo S."/>
            <person name="Pangilinan J."/>
            <person name="Riley R."/>
            <person name="LaButti K."/>
            <person name="Andreopoulos B."/>
            <person name="Lipzen A."/>
            <person name="Chen C."/>
            <person name="Yan M."/>
            <person name="Daum C."/>
            <person name="Ng V."/>
            <person name="Clum A."/>
            <person name="Steindorff A."/>
            <person name="Ohm R.A."/>
            <person name="Martin F."/>
            <person name="Silar P."/>
            <person name="Natvig D.O."/>
            <person name="Lalanne C."/>
            <person name="Gautier V."/>
            <person name="Ament-Velasquez S.L."/>
            <person name="Kruys A."/>
            <person name="Hutchinson M.I."/>
            <person name="Powell A.J."/>
            <person name="Barry K."/>
            <person name="Miller A.N."/>
            <person name="Grigoriev I.V."/>
            <person name="Debuchy R."/>
            <person name="Gladieux P."/>
            <person name="Hiltunen Thoren M."/>
            <person name="Johannesson H."/>
        </authorList>
    </citation>
    <scope>NUCLEOTIDE SEQUENCE</scope>
    <source>
        <strain evidence="9">CBS 990.96</strain>
    </source>
</reference>
<keyword evidence="10" id="KW-1185">Reference proteome</keyword>
<feature type="transmembrane region" description="Helical" evidence="7">
    <location>
        <begin position="172"/>
        <end position="197"/>
    </location>
</feature>
<evidence type="ECO:0000256" key="6">
    <source>
        <dbReference type="SAM" id="MobiDB-lite"/>
    </source>
</evidence>
<comment type="similarity">
    <text evidence="5">Belongs to the SAT4 family.</text>
</comment>
<evidence type="ECO:0000313" key="9">
    <source>
        <dbReference type="EMBL" id="KAK4221734.1"/>
    </source>
</evidence>
<comment type="caution">
    <text evidence="9">The sequence shown here is derived from an EMBL/GenBank/DDBJ whole genome shotgun (WGS) entry which is preliminary data.</text>
</comment>
<dbReference type="AlphaFoldDB" id="A0AAN6YM09"/>
<feature type="transmembrane region" description="Helical" evidence="7">
    <location>
        <begin position="209"/>
        <end position="230"/>
    </location>
</feature>
<evidence type="ECO:0000256" key="3">
    <source>
        <dbReference type="ARBA" id="ARBA00022989"/>
    </source>
</evidence>
<feature type="transmembrane region" description="Helical" evidence="7">
    <location>
        <begin position="20"/>
        <end position="41"/>
    </location>
</feature>
<evidence type="ECO:0000313" key="10">
    <source>
        <dbReference type="Proteomes" id="UP001301958"/>
    </source>
</evidence>
<evidence type="ECO:0000256" key="4">
    <source>
        <dbReference type="ARBA" id="ARBA00023136"/>
    </source>
</evidence>
<dbReference type="EMBL" id="MU865520">
    <property type="protein sequence ID" value="KAK4221734.1"/>
    <property type="molecule type" value="Genomic_DNA"/>
</dbReference>
<dbReference type="PANTHER" id="PTHR33048">
    <property type="entry name" value="PTH11-LIKE INTEGRAL MEMBRANE PROTEIN (AFU_ORTHOLOGUE AFUA_5G11245)"/>
    <property type="match status" value="1"/>
</dbReference>
<dbReference type="InterPro" id="IPR052337">
    <property type="entry name" value="SAT4-like"/>
</dbReference>
<name>A0AAN6YM09_9PEZI</name>
<organism evidence="9 10">
    <name type="scientific">Podospora fimiseda</name>
    <dbReference type="NCBI Taxonomy" id="252190"/>
    <lineage>
        <taxon>Eukaryota</taxon>
        <taxon>Fungi</taxon>
        <taxon>Dikarya</taxon>
        <taxon>Ascomycota</taxon>
        <taxon>Pezizomycotina</taxon>
        <taxon>Sordariomycetes</taxon>
        <taxon>Sordariomycetidae</taxon>
        <taxon>Sordariales</taxon>
        <taxon>Podosporaceae</taxon>
        <taxon>Podospora</taxon>
    </lineage>
</organism>
<sequence>MSSTDQRPPGYAEEDHGHWIIIPNTLFTIICPILFGLRMWARHTTTGLDLGDWVGLSALIFTLITNALFFAMVFHGFGKHSDILPYDQLKSALRLWWLAQQTYKFALHLTKISLLLLYIRIFNHVIWFRKVALSLIIFLILYMIAASAAGFAQCTPVAKSWDRFVDGKCVDLYVLFNTNGVIAMVTDVIILLLPFPLVFKLSLPWQQKLALMPVFGLGAIICVSSALRVYTLVTATTRDADRSYDISATMWTIVEYNLALVCLCLPSVRVLLVKGFPEYFKSAASRSGRSSNNVVRSVNGVGTGTWRSGVRSNGGSGGWSRVERDNSGKSSRARGLEENDSQEVILDSFDGEERDVESGRGTGGGIKKTVKYEVEFEMVEPAKAKARD</sequence>
<evidence type="ECO:0000256" key="7">
    <source>
        <dbReference type="SAM" id="Phobius"/>
    </source>
</evidence>
<dbReference type="GO" id="GO:0016020">
    <property type="term" value="C:membrane"/>
    <property type="evidence" value="ECO:0007669"/>
    <property type="project" value="UniProtKB-SubCell"/>
</dbReference>
<feature type="transmembrane region" description="Helical" evidence="7">
    <location>
        <begin position="53"/>
        <end position="77"/>
    </location>
</feature>
<keyword evidence="3 7" id="KW-1133">Transmembrane helix</keyword>
<dbReference type="Proteomes" id="UP001301958">
    <property type="component" value="Unassembled WGS sequence"/>
</dbReference>
<accession>A0AAN6YM09</accession>
<evidence type="ECO:0000256" key="1">
    <source>
        <dbReference type="ARBA" id="ARBA00004141"/>
    </source>
</evidence>
<dbReference type="Pfam" id="PF20684">
    <property type="entry name" value="Fung_rhodopsin"/>
    <property type="match status" value="1"/>
</dbReference>
<evidence type="ECO:0000256" key="2">
    <source>
        <dbReference type="ARBA" id="ARBA00022692"/>
    </source>
</evidence>
<dbReference type="PANTHER" id="PTHR33048:SF55">
    <property type="entry name" value="INTEGRAL MEMBRANE PROTEIN"/>
    <property type="match status" value="1"/>
</dbReference>
<reference evidence="9" key="2">
    <citation type="submission" date="2023-05" db="EMBL/GenBank/DDBJ databases">
        <authorList>
            <consortium name="Lawrence Berkeley National Laboratory"/>
            <person name="Steindorff A."/>
            <person name="Hensen N."/>
            <person name="Bonometti L."/>
            <person name="Westerberg I."/>
            <person name="Brannstrom I.O."/>
            <person name="Guillou S."/>
            <person name="Cros-Aarteil S."/>
            <person name="Calhoun S."/>
            <person name="Haridas S."/>
            <person name="Kuo A."/>
            <person name="Mondo S."/>
            <person name="Pangilinan J."/>
            <person name="Riley R."/>
            <person name="Labutti K."/>
            <person name="Andreopoulos B."/>
            <person name="Lipzen A."/>
            <person name="Chen C."/>
            <person name="Yanf M."/>
            <person name="Daum C."/>
            <person name="Ng V."/>
            <person name="Clum A."/>
            <person name="Ohm R."/>
            <person name="Martin F."/>
            <person name="Silar P."/>
            <person name="Natvig D."/>
            <person name="Lalanne C."/>
            <person name="Gautier V."/>
            <person name="Ament-Velasquez S.L."/>
            <person name="Kruys A."/>
            <person name="Hutchinson M.I."/>
            <person name="Powell A.J."/>
            <person name="Barry K."/>
            <person name="Miller A.N."/>
            <person name="Grigoriev I.V."/>
            <person name="Debuchy R."/>
            <person name="Gladieux P."/>
            <person name="Thoren M.H."/>
            <person name="Johannesson H."/>
        </authorList>
    </citation>
    <scope>NUCLEOTIDE SEQUENCE</scope>
    <source>
        <strain evidence="9">CBS 990.96</strain>
    </source>
</reference>
<dbReference type="InterPro" id="IPR049326">
    <property type="entry name" value="Rhodopsin_dom_fungi"/>
</dbReference>
<feature type="domain" description="Rhodopsin" evidence="8">
    <location>
        <begin position="37"/>
        <end position="273"/>
    </location>
</feature>
<feature type="transmembrane region" description="Helical" evidence="7">
    <location>
        <begin position="131"/>
        <end position="152"/>
    </location>
</feature>
<evidence type="ECO:0000256" key="5">
    <source>
        <dbReference type="ARBA" id="ARBA00038359"/>
    </source>
</evidence>
<evidence type="ECO:0000259" key="8">
    <source>
        <dbReference type="Pfam" id="PF20684"/>
    </source>
</evidence>
<feature type="region of interest" description="Disordered" evidence="6">
    <location>
        <begin position="305"/>
        <end position="365"/>
    </location>
</feature>
<protein>
    <recommendedName>
        <fullName evidence="8">Rhodopsin domain-containing protein</fullName>
    </recommendedName>
</protein>
<feature type="transmembrane region" description="Helical" evidence="7">
    <location>
        <begin position="97"/>
        <end position="119"/>
    </location>
</feature>
<comment type="subcellular location">
    <subcellularLocation>
        <location evidence="1">Membrane</location>
        <topology evidence="1">Multi-pass membrane protein</topology>
    </subcellularLocation>
</comment>
<gene>
    <name evidence="9" type="ORF">QBC38DRAFT_461158</name>
</gene>
<keyword evidence="4 7" id="KW-0472">Membrane</keyword>
<proteinExistence type="inferred from homology"/>
<feature type="transmembrane region" description="Helical" evidence="7">
    <location>
        <begin position="250"/>
        <end position="272"/>
    </location>
</feature>